<dbReference type="GO" id="GO:0016747">
    <property type="term" value="F:acyltransferase activity, transferring groups other than amino-acyl groups"/>
    <property type="evidence" value="ECO:0007669"/>
    <property type="project" value="InterPro"/>
</dbReference>
<dbReference type="SUPFAM" id="SSF55729">
    <property type="entry name" value="Acyl-CoA N-acyltransferases (Nat)"/>
    <property type="match status" value="1"/>
</dbReference>
<evidence type="ECO:0000313" key="3">
    <source>
        <dbReference type="Proteomes" id="UP000534870"/>
    </source>
</evidence>
<keyword evidence="2" id="KW-0808">Transferase</keyword>
<dbReference type="InterPro" id="IPR016181">
    <property type="entry name" value="Acyl_CoA_acyltransferase"/>
</dbReference>
<sequence length="195" mass="22064">MDPCRTIRGQARRAKTIEPSRFHLRPQCAADMPFLLHLYGDVRRAELDATGWPELQRHAFLNHQFLLQTHHYRTYYPAASFDLIEVADAPAGRLYVDEGQTDCRIIDISLLATHRNLGLGGAVLRQVVTRATVRRKTVSLHVMLGNPAIRLYRRMGFQVIDPSDPMQILMRCAVGPGAPGRIDDAGHPSEERIFE</sequence>
<name>A0A7Y7IUT5_9PROT</name>
<dbReference type="Proteomes" id="UP000534870">
    <property type="component" value="Unassembled WGS sequence"/>
</dbReference>
<dbReference type="RefSeq" id="WP_176638955.1">
    <property type="nucleotide sequence ID" value="NZ_JABXXP010000021.1"/>
</dbReference>
<dbReference type="InterPro" id="IPR013653">
    <property type="entry name" value="GCN5-like_dom"/>
</dbReference>
<accession>A0A7Y7IUT5</accession>
<dbReference type="AlphaFoldDB" id="A0A7Y7IUT5"/>
<evidence type="ECO:0000259" key="1">
    <source>
        <dbReference type="PROSITE" id="PS51186"/>
    </source>
</evidence>
<dbReference type="PROSITE" id="PS51186">
    <property type="entry name" value="GNAT"/>
    <property type="match status" value="1"/>
</dbReference>
<comment type="caution">
    <text evidence="2">The sequence shown here is derived from an EMBL/GenBank/DDBJ whole genome shotgun (WGS) entry which is preliminary data.</text>
</comment>
<reference evidence="2 3" key="1">
    <citation type="submission" date="2020-06" db="EMBL/GenBank/DDBJ databases">
        <title>Description of novel acetic acid bacteria.</title>
        <authorList>
            <person name="Sombolestani A."/>
        </authorList>
    </citation>
    <scope>NUCLEOTIDE SEQUENCE [LARGE SCALE GENOMIC DNA]</scope>
    <source>
        <strain evidence="2 3">LMG 31431</strain>
    </source>
</reference>
<dbReference type="Pfam" id="PF08445">
    <property type="entry name" value="FR47"/>
    <property type="match status" value="1"/>
</dbReference>
<organism evidence="2 3">
    <name type="scientific">Nguyenibacter vanlangensis</name>
    <dbReference type="NCBI Taxonomy" id="1216886"/>
    <lineage>
        <taxon>Bacteria</taxon>
        <taxon>Pseudomonadati</taxon>
        <taxon>Pseudomonadota</taxon>
        <taxon>Alphaproteobacteria</taxon>
        <taxon>Acetobacterales</taxon>
        <taxon>Acetobacteraceae</taxon>
        <taxon>Nguyenibacter</taxon>
    </lineage>
</organism>
<dbReference type="Gene3D" id="3.40.630.30">
    <property type="match status" value="1"/>
</dbReference>
<proteinExistence type="predicted"/>
<evidence type="ECO:0000313" key="2">
    <source>
        <dbReference type="EMBL" id="NVN10171.1"/>
    </source>
</evidence>
<protein>
    <submittedName>
        <fullName evidence="2">GNAT family N-acetyltransferase</fullName>
    </submittedName>
</protein>
<feature type="domain" description="N-acetyltransferase" evidence="1">
    <location>
        <begin position="22"/>
        <end position="175"/>
    </location>
</feature>
<gene>
    <name evidence="2" type="ORF">HUK84_03240</name>
</gene>
<dbReference type="InterPro" id="IPR000182">
    <property type="entry name" value="GNAT_dom"/>
</dbReference>
<dbReference type="EMBL" id="JABXXP010000021">
    <property type="protein sequence ID" value="NVN10171.1"/>
    <property type="molecule type" value="Genomic_DNA"/>
</dbReference>